<keyword evidence="1" id="KW-0472">Membrane</keyword>
<reference evidence="2 3" key="1">
    <citation type="submission" date="2018-11" db="EMBL/GenBank/DDBJ databases">
        <authorList>
            <consortium name="Pathogen Informatics"/>
        </authorList>
    </citation>
    <scope>NUCLEOTIDE SEQUENCE [LARGE SCALE GENOMIC DNA]</scope>
</reference>
<proteinExistence type="predicted"/>
<evidence type="ECO:0000256" key="1">
    <source>
        <dbReference type="SAM" id="Phobius"/>
    </source>
</evidence>
<organism evidence="2 3">
    <name type="scientific">Cylicostephanus goldi</name>
    <name type="common">Nematode worm</name>
    <dbReference type="NCBI Taxonomy" id="71465"/>
    <lineage>
        <taxon>Eukaryota</taxon>
        <taxon>Metazoa</taxon>
        <taxon>Ecdysozoa</taxon>
        <taxon>Nematoda</taxon>
        <taxon>Chromadorea</taxon>
        <taxon>Rhabditida</taxon>
        <taxon>Rhabditina</taxon>
        <taxon>Rhabditomorpha</taxon>
        <taxon>Strongyloidea</taxon>
        <taxon>Strongylidae</taxon>
        <taxon>Cylicostephanus</taxon>
    </lineage>
</organism>
<accession>A0A3P6R4N6</accession>
<sequence length="139" mass="16130">MSTITPMLRGEVAVKRIHEWNDVTQSAEYGKRLQDILVRIHMRSPGVPLMTDRGDDEFDDTDEDIDQAVSVEPVEPKRIAPEVGSTTLLPRLNIDWSRETLILIYSLLFAIATFSLMCILICYIWCRKRRQSHDFKTDY</sequence>
<dbReference type="AlphaFoldDB" id="A0A3P6R4N6"/>
<feature type="transmembrane region" description="Helical" evidence="1">
    <location>
        <begin position="102"/>
        <end position="126"/>
    </location>
</feature>
<keyword evidence="1" id="KW-0812">Transmembrane</keyword>
<dbReference type="EMBL" id="UYRV01010632">
    <property type="protein sequence ID" value="VDK57566.1"/>
    <property type="molecule type" value="Genomic_DNA"/>
</dbReference>
<keyword evidence="3" id="KW-1185">Reference proteome</keyword>
<keyword evidence="1" id="KW-1133">Transmembrane helix</keyword>
<protein>
    <submittedName>
        <fullName evidence="2">Uncharacterized protein</fullName>
    </submittedName>
</protein>
<dbReference type="OrthoDB" id="5865228at2759"/>
<evidence type="ECO:0000313" key="3">
    <source>
        <dbReference type="Proteomes" id="UP000271889"/>
    </source>
</evidence>
<gene>
    <name evidence="2" type="ORF">CGOC_LOCUS4034</name>
</gene>
<name>A0A3P6R4N6_CYLGO</name>
<dbReference type="Proteomes" id="UP000271889">
    <property type="component" value="Unassembled WGS sequence"/>
</dbReference>
<evidence type="ECO:0000313" key="2">
    <source>
        <dbReference type="EMBL" id="VDK57566.1"/>
    </source>
</evidence>